<organism evidence="1">
    <name type="scientific">marine metagenome</name>
    <dbReference type="NCBI Taxonomy" id="408172"/>
    <lineage>
        <taxon>unclassified sequences</taxon>
        <taxon>metagenomes</taxon>
        <taxon>ecological metagenomes</taxon>
    </lineage>
</organism>
<proteinExistence type="predicted"/>
<protein>
    <submittedName>
        <fullName evidence="1">Uncharacterized protein</fullName>
    </submittedName>
</protein>
<evidence type="ECO:0000313" key="1">
    <source>
        <dbReference type="EMBL" id="SVA06050.1"/>
    </source>
</evidence>
<sequence length="44" mass="4619">VAFREGQPPDRSVDLATDGLARVQELAAIPLVCTSLVGVRVDLA</sequence>
<name>A0A381SPU8_9ZZZZ</name>
<reference evidence="1" key="1">
    <citation type="submission" date="2018-05" db="EMBL/GenBank/DDBJ databases">
        <authorList>
            <person name="Lanie J.A."/>
            <person name="Ng W.-L."/>
            <person name="Kazmierczak K.M."/>
            <person name="Andrzejewski T.M."/>
            <person name="Davidsen T.M."/>
            <person name="Wayne K.J."/>
            <person name="Tettelin H."/>
            <person name="Glass J.I."/>
            <person name="Rusch D."/>
            <person name="Podicherti R."/>
            <person name="Tsui H.-C.T."/>
            <person name="Winkler M.E."/>
        </authorList>
    </citation>
    <scope>NUCLEOTIDE SEQUENCE</scope>
</reference>
<dbReference type="EMBL" id="UINC01003406">
    <property type="protein sequence ID" value="SVA06050.1"/>
    <property type="molecule type" value="Genomic_DNA"/>
</dbReference>
<gene>
    <name evidence="1" type="ORF">METZ01_LOCUS58904</name>
</gene>
<feature type="non-terminal residue" evidence="1">
    <location>
        <position position="1"/>
    </location>
</feature>
<dbReference type="AlphaFoldDB" id="A0A381SPU8"/>
<accession>A0A381SPU8</accession>